<evidence type="ECO:0000313" key="4">
    <source>
        <dbReference type="Proteomes" id="UP000663671"/>
    </source>
</evidence>
<dbReference type="Pfam" id="PF13902">
    <property type="entry name" value="R3H-assoc"/>
    <property type="match status" value="1"/>
</dbReference>
<feature type="region of interest" description="Disordered" evidence="1">
    <location>
        <begin position="73"/>
        <end position="95"/>
    </location>
</feature>
<sequence>MAIHPTLHTEGSLTPQHVQVISGWLQQSAQSIHSDGAGVNPTARVPGTSVSLAIPLDEEHTPLTSLPLPVRTTANGDTNSHVVSSATYSRREPLRRDSLKRRDALLKGKEGSRRRQRWENDRLLHNPWAQPPSAIDWQVQPTYQRRTVPYYLAPLWDSHFAAREQAKSSNKPLKANHKDGSPVVQSQIPKDLRLKLKHARAARGLLRDLEEKIRLFVQRYYEKQVVSAQDEDEVELDGAPSLLSDEERWEKLQDKAETETETEKECDSDDDEIVFVGRKGRMLDASANHNRTTKIIHPDVDRPAKEEVGEKMVFESLEGDRAAGFGFVLNESIFVSSPSPYSLRNVSPLLLSFLCSLLRDQTNQSPSSRWLVHSLASYYGLRTWSVTVGNPARREAYVGINHPQPAKQQRQQQNHRDSLPSTMPGNNSSPIPAVGRHVAKAARGQPDDILPQPLWVAVGVS</sequence>
<reference evidence="3" key="1">
    <citation type="submission" date="2021-01" db="EMBL/GenBank/DDBJ databases">
        <title>Chromosome-level genome assembly of a human fungal pathogen reveals clustering of transcriptionally co-regulated genes.</title>
        <authorList>
            <person name="Voorhies M."/>
            <person name="Cohen S."/>
            <person name="Shea T.P."/>
            <person name="Petrus S."/>
            <person name="Munoz J.F."/>
            <person name="Poplawski S."/>
            <person name="Goldman W.E."/>
            <person name="Michael T."/>
            <person name="Cuomo C.A."/>
            <person name="Sil A."/>
            <person name="Beyhan S."/>
        </authorList>
    </citation>
    <scope>NUCLEOTIDE SEQUENCE</scope>
    <source>
        <strain evidence="3">WU24</strain>
    </source>
</reference>
<dbReference type="AlphaFoldDB" id="A0A8A1MDQ6"/>
<evidence type="ECO:0000313" key="3">
    <source>
        <dbReference type="EMBL" id="QSS62843.1"/>
    </source>
</evidence>
<proteinExistence type="predicted"/>
<dbReference type="Proteomes" id="UP000663671">
    <property type="component" value="Chromosome 7"/>
</dbReference>
<dbReference type="GO" id="GO:0003676">
    <property type="term" value="F:nucleic acid binding"/>
    <property type="evidence" value="ECO:0007669"/>
    <property type="project" value="InterPro"/>
</dbReference>
<feature type="compositionally biased region" description="Low complexity" evidence="1">
    <location>
        <begin position="401"/>
        <end position="412"/>
    </location>
</feature>
<dbReference type="InterPro" id="IPR036867">
    <property type="entry name" value="R3H_dom_sf"/>
</dbReference>
<feature type="compositionally biased region" description="Polar residues" evidence="1">
    <location>
        <begin position="419"/>
        <end position="430"/>
    </location>
</feature>
<dbReference type="OrthoDB" id="10256743at2759"/>
<feature type="domain" description="R3H-associated N-terminal" evidence="2">
    <location>
        <begin position="91"/>
        <end position="198"/>
    </location>
</feature>
<dbReference type="VEuPathDB" id="FungiDB:I7I51_02586"/>
<feature type="region of interest" description="Disordered" evidence="1">
    <location>
        <begin position="400"/>
        <end position="445"/>
    </location>
</feature>
<dbReference type="CDD" id="cd02325">
    <property type="entry name" value="R3H"/>
    <property type="match status" value="1"/>
</dbReference>
<gene>
    <name evidence="3" type="ORF">I7I51_02586</name>
</gene>
<dbReference type="InterPro" id="IPR025952">
    <property type="entry name" value="R3H-assoc_dom"/>
</dbReference>
<protein>
    <recommendedName>
        <fullName evidence="2">R3H-associated N-terminal domain-containing protein</fullName>
    </recommendedName>
</protein>
<dbReference type="EMBL" id="CP069112">
    <property type="protein sequence ID" value="QSS62843.1"/>
    <property type="molecule type" value="Genomic_DNA"/>
</dbReference>
<feature type="compositionally biased region" description="Polar residues" evidence="1">
    <location>
        <begin position="73"/>
        <end position="88"/>
    </location>
</feature>
<organism evidence="3 4">
    <name type="scientific">Ajellomyces capsulatus</name>
    <name type="common">Darling's disease fungus</name>
    <name type="synonym">Histoplasma capsulatum</name>
    <dbReference type="NCBI Taxonomy" id="5037"/>
    <lineage>
        <taxon>Eukaryota</taxon>
        <taxon>Fungi</taxon>
        <taxon>Dikarya</taxon>
        <taxon>Ascomycota</taxon>
        <taxon>Pezizomycotina</taxon>
        <taxon>Eurotiomycetes</taxon>
        <taxon>Eurotiomycetidae</taxon>
        <taxon>Onygenales</taxon>
        <taxon>Ajellomycetaceae</taxon>
        <taxon>Histoplasma</taxon>
    </lineage>
</organism>
<evidence type="ECO:0000256" key="1">
    <source>
        <dbReference type="SAM" id="MobiDB-lite"/>
    </source>
</evidence>
<name>A0A8A1MDQ6_AJECA</name>
<accession>A0A8A1MDQ6</accession>
<evidence type="ECO:0000259" key="2">
    <source>
        <dbReference type="Pfam" id="PF13902"/>
    </source>
</evidence>
<dbReference type="SUPFAM" id="SSF82708">
    <property type="entry name" value="R3H domain"/>
    <property type="match status" value="1"/>
</dbReference>